<dbReference type="GO" id="GO:0004801">
    <property type="term" value="F:transaldolase activity"/>
    <property type="evidence" value="ECO:0007669"/>
    <property type="project" value="UniProtKB-UniRule"/>
</dbReference>
<dbReference type="GO" id="GO:0005737">
    <property type="term" value="C:cytoplasm"/>
    <property type="evidence" value="ECO:0007669"/>
    <property type="project" value="UniProtKB-SubCell"/>
</dbReference>
<accession>Q6N3Q9</accession>
<dbReference type="UniPathway" id="UPA00115">
    <property type="reaction ID" value="UER00414"/>
</dbReference>
<comment type="catalytic activity">
    <reaction evidence="10 11">
        <text>D-sedoheptulose 7-phosphate + D-glyceraldehyde 3-phosphate = D-erythrose 4-phosphate + beta-D-fructose 6-phosphate</text>
        <dbReference type="Rhea" id="RHEA:17053"/>
        <dbReference type="ChEBI" id="CHEBI:16897"/>
        <dbReference type="ChEBI" id="CHEBI:57483"/>
        <dbReference type="ChEBI" id="CHEBI:57634"/>
        <dbReference type="ChEBI" id="CHEBI:59776"/>
        <dbReference type="EC" id="2.2.1.2"/>
    </reaction>
</comment>
<reference evidence="14" key="1">
    <citation type="journal article" date="2004" name="Nat. Biotechnol.">
        <title>Complete genome sequence of the metabolically versatile photosynthetic bacterium Rhodopseudomonas palustris.</title>
        <authorList>
            <person name="Larimer F.W."/>
            <person name="Chain P."/>
            <person name="Hauser L."/>
            <person name="Lamerdin J."/>
            <person name="Malfatti S."/>
            <person name="Do L."/>
            <person name="Land M.L."/>
            <person name="Pelletier D.A."/>
            <person name="Beatty J.T."/>
            <person name="Lang A.S."/>
            <person name="Tabita F.R."/>
            <person name="Gibson J.L."/>
            <person name="Hanson T.E."/>
            <person name="Bobst C."/>
            <person name="Torres J.L."/>
            <person name="Peres C."/>
            <person name="Harrison F.H."/>
            <person name="Gibson J."/>
            <person name="Harwood C.S."/>
        </authorList>
    </citation>
    <scope>NUCLEOTIDE SEQUENCE [LARGE SCALE GENOMIC DNA]</scope>
    <source>
        <strain evidence="14">CGA009</strain>
    </source>
</reference>
<organism evidence="14">
    <name type="scientific">Rhodopseudomonas palustris (strain ATCC BAA-98 / CGA009)</name>
    <dbReference type="NCBI Taxonomy" id="258594"/>
    <lineage>
        <taxon>Bacteria</taxon>
        <taxon>Pseudomonadati</taxon>
        <taxon>Pseudomonadota</taxon>
        <taxon>Alphaproteobacteria</taxon>
        <taxon>Hyphomicrobiales</taxon>
        <taxon>Nitrobacteraceae</taxon>
        <taxon>Rhodopseudomonas</taxon>
    </lineage>
</organism>
<dbReference type="GO" id="GO:0006094">
    <property type="term" value="P:gluconeogenesis"/>
    <property type="evidence" value="ECO:0007669"/>
    <property type="project" value="UniProtKB-KW"/>
</dbReference>
<evidence type="ECO:0000256" key="13">
    <source>
        <dbReference type="SAM" id="MobiDB-lite"/>
    </source>
</evidence>
<dbReference type="HOGENOM" id="CLU_013922_0_0_5"/>
<comment type="pathway">
    <text evidence="12">Carbohydrate degradation; glycolysis; D-glyceraldehyde 3-phosphate and glycerone phosphate from D-glucose: step 2/4.</text>
</comment>
<comment type="similarity">
    <text evidence="12">Belongs to the GPI family.</text>
</comment>
<dbReference type="PROSITE" id="PS00958">
    <property type="entry name" value="TRANSALDOLASE_2"/>
    <property type="match status" value="1"/>
</dbReference>
<dbReference type="PANTHER" id="PTHR10683:SF31">
    <property type="entry name" value="TRANSALDOLASE"/>
    <property type="match status" value="1"/>
</dbReference>
<keyword evidence="9 11" id="KW-0704">Schiff base</keyword>
<keyword evidence="6 11" id="KW-0963">Cytoplasm</keyword>
<dbReference type="CDD" id="cd05015">
    <property type="entry name" value="SIS_PGI_1"/>
    <property type="match status" value="1"/>
</dbReference>
<dbReference type="InterPro" id="IPR001585">
    <property type="entry name" value="TAL/FSA"/>
</dbReference>
<feature type="compositionally biased region" description="Basic and acidic residues" evidence="13">
    <location>
        <begin position="1"/>
        <end position="12"/>
    </location>
</feature>
<dbReference type="eggNOG" id="COG0176">
    <property type="taxonomic scope" value="Bacteria"/>
</dbReference>
<sequence>MTSLDPRTEMRARPSSHRTSRQGTMNPVKALEKHGQAIWLDFLARGFIAKGDLKKLIETDGVKGVTSNPSIFEKAIGASDEYDGAIGEALKKGDRSVGDLYETLAVEDIQNAADVLRPVYDKLEHRDGFVSLEVSPYLAIDTKGTLAEAERLWRAVNRENLMIKVPATREGLPAIKQLVSKGISVNVTLLFSQKVYVQVAEAYIAGLEALIASGGDPAHVASVASFFISRIDSAVDAALDDKIAKANDPSEKERLEELKGKVAIANAKLAYQDYKRLFSGDRWAKLEACGAKPQRLLWASTGTKNKAYSDVMYIEELIGQNTVNTVPPATLDAFRDHGEPRNSLEKDLDEARAVIKGLASTGVSLDAITDKLVTEGVQLFADAFDKLLGAVAFKRETVLAGRVGKQTLSLPGELANSVKQHTEAWRSAGKIRKIWSRDESVWTDHDEGKWLGWLHAPSVAKTKLTEYQDFAKWVKSQGFTDAVVLGMGGSSLGPEVIAETFPQQDGFPKLHVLDSTDPAQVRALEASVKLASTLFIVSSKSGGTTEPNVMKAYFFARVTEAIGADQAGRHFVAVTDPGSSMEKVATEQKFAKIFHGDPTIGGRYSVLSPFGLVPAAAAGIDLAKLLDSALAMVRSCGTDVPPQQNPAVQLGLVMGCAGLEGRDKVTITSSKAIADFGAWAEQLIAESTGKEGKGLIPIDGEPLADPSAYGNDRLFIDLRTEAETDAAHEAKLAALEAAGHPVVRIVLKSTEAIGQEFFRFELATAVAGAVLGINPFDQPDVESAKIKTRELTAAFEKSGALPAETPALSTAEADLYTDAGNAAALRKAGADGTVASWLKAHLSRVSAGDYVALLAYIERNAAHIEALQDIRLKVRDHRKVATCAEFGPRFLHSTGQAYKGGPDSGVFLQITADDAADLPVPGQSASFGVIKAAQARGDFDVLTERGRRALRVHLKGDLGAGLKSLGTAIKQALE</sequence>
<dbReference type="InterPro" id="IPR046348">
    <property type="entry name" value="SIS_dom_sf"/>
</dbReference>
<name>Q6N3Q9_RHOPA</name>
<feature type="active site" description="Schiff-base intermediate with substrate" evidence="11">
    <location>
        <position position="164"/>
    </location>
</feature>
<dbReference type="UniPathway" id="UPA00109">
    <property type="reaction ID" value="UER00181"/>
</dbReference>
<evidence type="ECO:0000256" key="6">
    <source>
        <dbReference type="ARBA" id="ARBA00022490"/>
    </source>
</evidence>
<dbReference type="Pfam" id="PF00923">
    <property type="entry name" value="TAL_FSA"/>
    <property type="match status" value="1"/>
</dbReference>
<comment type="catalytic activity">
    <reaction evidence="12">
        <text>alpha-D-glucose 6-phosphate = beta-D-fructose 6-phosphate</text>
        <dbReference type="Rhea" id="RHEA:11816"/>
        <dbReference type="ChEBI" id="CHEBI:57634"/>
        <dbReference type="ChEBI" id="CHEBI:58225"/>
        <dbReference type="EC" id="5.3.1.9"/>
    </reaction>
</comment>
<dbReference type="GO" id="GO:0097367">
    <property type="term" value="F:carbohydrate derivative binding"/>
    <property type="evidence" value="ECO:0007669"/>
    <property type="project" value="InterPro"/>
</dbReference>
<dbReference type="AlphaFoldDB" id="Q6N3Q9"/>
<keyword evidence="12" id="KW-0324">Glycolysis</keyword>
<dbReference type="GO" id="GO:0004347">
    <property type="term" value="F:glucose-6-phosphate isomerase activity"/>
    <property type="evidence" value="ECO:0007669"/>
    <property type="project" value="UniProtKB-EC"/>
</dbReference>
<evidence type="ECO:0000256" key="8">
    <source>
        <dbReference type="ARBA" id="ARBA00023126"/>
    </source>
</evidence>
<comment type="subcellular location">
    <subcellularLocation>
        <location evidence="2 11">Cytoplasm</location>
    </subcellularLocation>
</comment>
<dbReference type="NCBIfam" id="TIGR00876">
    <property type="entry name" value="tal_mycobact"/>
    <property type="match status" value="1"/>
</dbReference>
<comment type="pathway">
    <text evidence="3 11">Carbohydrate degradation; pentose phosphate pathway; D-glyceraldehyde 3-phosphate and beta-D-fructose 6-phosphate from D-ribose 5-phosphate and D-xylulose 5-phosphate (non-oxidative stage): step 2/3.</text>
</comment>
<evidence type="ECO:0000256" key="3">
    <source>
        <dbReference type="ARBA" id="ARBA00004857"/>
    </source>
</evidence>
<dbReference type="eggNOG" id="COG0166">
    <property type="taxonomic scope" value="Bacteria"/>
</dbReference>
<dbReference type="InterPro" id="IPR035476">
    <property type="entry name" value="SIS_PGI_1"/>
</dbReference>
<dbReference type="NCBIfam" id="NF002881">
    <property type="entry name" value="PRK03343.1"/>
    <property type="match status" value="1"/>
</dbReference>
<evidence type="ECO:0000256" key="9">
    <source>
        <dbReference type="ARBA" id="ARBA00023270"/>
    </source>
</evidence>
<dbReference type="InterPro" id="IPR001672">
    <property type="entry name" value="G6P_Isomerase"/>
</dbReference>
<evidence type="ECO:0000256" key="12">
    <source>
        <dbReference type="RuleBase" id="RU000612"/>
    </source>
</evidence>
<dbReference type="InterPro" id="IPR018225">
    <property type="entry name" value="Transaldolase_AS"/>
</dbReference>
<dbReference type="STRING" id="258594.RPA3634"/>
<evidence type="ECO:0000256" key="2">
    <source>
        <dbReference type="ARBA" id="ARBA00004496"/>
    </source>
</evidence>
<protein>
    <recommendedName>
        <fullName evidence="5 11">Transaldolase</fullName>
        <ecNumber evidence="5 11">2.2.1.2</ecNumber>
    </recommendedName>
</protein>
<dbReference type="GO" id="GO:0006098">
    <property type="term" value="P:pentose-phosphate shunt"/>
    <property type="evidence" value="ECO:0007669"/>
    <property type="project" value="UniProtKB-UniRule"/>
</dbReference>
<proteinExistence type="inferred from homology"/>
<feature type="region of interest" description="Disordered" evidence="13">
    <location>
        <begin position="1"/>
        <end position="26"/>
    </location>
</feature>
<dbReference type="NCBIfam" id="NF007080">
    <property type="entry name" value="PRK09533.1"/>
    <property type="match status" value="1"/>
</dbReference>
<dbReference type="PANTHER" id="PTHR10683">
    <property type="entry name" value="TRANSALDOLASE"/>
    <property type="match status" value="1"/>
</dbReference>
<dbReference type="PRINTS" id="PR00662">
    <property type="entry name" value="G6PISOMERASE"/>
</dbReference>
<dbReference type="EC" id="2.2.1.2" evidence="5 11"/>
<evidence type="ECO:0000256" key="10">
    <source>
        <dbReference type="ARBA" id="ARBA00048810"/>
    </source>
</evidence>
<evidence type="ECO:0000256" key="5">
    <source>
        <dbReference type="ARBA" id="ARBA00013151"/>
    </source>
</evidence>
<dbReference type="CDD" id="cd05798">
    <property type="entry name" value="SIS_TAL_PGI"/>
    <property type="match status" value="1"/>
</dbReference>
<dbReference type="Gene3D" id="3.40.50.10490">
    <property type="entry name" value="Glucose-6-phosphate isomerase like protein, domain 1"/>
    <property type="match status" value="3"/>
</dbReference>
<dbReference type="Gene3D" id="3.20.20.70">
    <property type="entry name" value="Aldolase class I"/>
    <property type="match status" value="1"/>
</dbReference>
<dbReference type="CDD" id="cd00955">
    <property type="entry name" value="Transaldolase_like"/>
    <property type="match status" value="1"/>
</dbReference>
<gene>
    <name evidence="11 14" type="primary">tal</name>
    <name evidence="14" type="ordered locus">RPA3634</name>
</gene>
<dbReference type="SUPFAM" id="SSF51569">
    <property type="entry name" value="Aldolase"/>
    <property type="match status" value="1"/>
</dbReference>
<evidence type="ECO:0000256" key="1">
    <source>
        <dbReference type="ARBA" id="ARBA00003518"/>
    </source>
</evidence>
<keyword evidence="12" id="KW-0312">Gluconeogenesis</keyword>
<dbReference type="PROSITE" id="PS51463">
    <property type="entry name" value="P_GLUCOSE_ISOMERASE_3"/>
    <property type="match status" value="1"/>
</dbReference>
<dbReference type="HAMAP" id="MF_00493">
    <property type="entry name" value="Transaldolase_2"/>
    <property type="match status" value="1"/>
</dbReference>
<evidence type="ECO:0000313" key="14">
    <source>
        <dbReference type="EMBL" id="CAE29075.1"/>
    </source>
</evidence>
<dbReference type="EMBL" id="BX572604">
    <property type="protein sequence ID" value="CAE29075.1"/>
    <property type="molecule type" value="Genomic_DNA"/>
</dbReference>
<dbReference type="PROSITE" id="PS01054">
    <property type="entry name" value="TRANSALDOLASE_1"/>
    <property type="match status" value="1"/>
</dbReference>
<comment type="similarity">
    <text evidence="4 11">Belongs to the transaldolase family. Type 2 subfamily.</text>
</comment>
<dbReference type="InterPro" id="IPR004732">
    <property type="entry name" value="Transaldolase_2"/>
</dbReference>
<keyword evidence="12 14" id="KW-0413">Isomerase</keyword>
<evidence type="ECO:0000256" key="11">
    <source>
        <dbReference type="HAMAP-Rule" id="MF_00493"/>
    </source>
</evidence>
<evidence type="ECO:0000256" key="4">
    <source>
        <dbReference type="ARBA" id="ARBA00008426"/>
    </source>
</evidence>
<keyword evidence="8 11" id="KW-0570">Pentose shunt</keyword>
<evidence type="ECO:0000256" key="7">
    <source>
        <dbReference type="ARBA" id="ARBA00022679"/>
    </source>
</evidence>
<dbReference type="GO" id="GO:0006096">
    <property type="term" value="P:glycolytic process"/>
    <property type="evidence" value="ECO:0007669"/>
    <property type="project" value="UniProtKB-UniPathway"/>
</dbReference>
<keyword evidence="7 11" id="KW-0808">Transferase</keyword>
<dbReference type="Pfam" id="PF00342">
    <property type="entry name" value="PGI"/>
    <property type="match status" value="1"/>
</dbReference>
<comment type="function">
    <text evidence="1 11">Transaldolase is important for the balance of metabolites in the pentose-phosphate pathway.</text>
</comment>
<dbReference type="InterPro" id="IPR013785">
    <property type="entry name" value="Aldolase_TIM"/>
</dbReference>
<dbReference type="SUPFAM" id="SSF53697">
    <property type="entry name" value="SIS domain"/>
    <property type="match status" value="1"/>
</dbReference>